<evidence type="ECO:0000313" key="3">
    <source>
        <dbReference type="Proteomes" id="UP000190105"/>
    </source>
</evidence>
<dbReference type="CDD" id="cd07438">
    <property type="entry name" value="PHP_HisPPase_AMP"/>
    <property type="match status" value="1"/>
</dbReference>
<proteinExistence type="predicted"/>
<dbReference type="InterPro" id="IPR003141">
    <property type="entry name" value="Pol/His_phosphatase_N"/>
</dbReference>
<gene>
    <name evidence="2" type="ORF">SAMN05443428_107128</name>
</gene>
<accession>A0A1T4XB40</accession>
<sequence>MIEYDLHIHTKASDGLLDSDAIFKIAKKKKLIGLSITDHDTVDSLEDCELLSKMYGIDFIPGIELSSFYNGLEIHVLGYYIDYRNLELLEDLKFLQQSRVKRIYEMIDKITKQGYDIRVEEVELEAGSNVKSLGRPHIGRVLVKKGYFKDTSEAFDKLLESGKPGYVERYKLLTKDAISLIKKAKGLPVIAHPFIIDNSLDIFDIKELILNLKEYGAEGIEVYHSLQSNSQSKALYEIAKQNKMIITGGSDCHGICTNGEYILGKYGVGSTEIDELKKLKR</sequence>
<dbReference type="InterPro" id="IPR004013">
    <property type="entry name" value="PHP_dom"/>
</dbReference>
<dbReference type="InterPro" id="IPR016195">
    <property type="entry name" value="Pol/histidinol_Pase-like"/>
</dbReference>
<dbReference type="Gene3D" id="3.20.20.140">
    <property type="entry name" value="Metal-dependent hydrolases"/>
    <property type="match status" value="1"/>
</dbReference>
<dbReference type="STRING" id="1147123.SAMN05443428_107128"/>
<name>A0A1T4XB40_9CLOT</name>
<dbReference type="SMART" id="SM00481">
    <property type="entry name" value="POLIIIAc"/>
    <property type="match status" value="1"/>
</dbReference>
<protein>
    <recommendedName>
        <fullName evidence="1">Polymerase/histidinol phosphatase N-terminal domain-containing protein</fullName>
    </recommendedName>
</protein>
<dbReference type="OrthoDB" id="9804333at2"/>
<dbReference type="Proteomes" id="UP000190105">
    <property type="component" value="Unassembled WGS sequence"/>
</dbReference>
<dbReference type="GO" id="GO:0035312">
    <property type="term" value="F:5'-3' DNA exonuclease activity"/>
    <property type="evidence" value="ECO:0007669"/>
    <property type="project" value="TreeGrafter"/>
</dbReference>
<evidence type="ECO:0000313" key="2">
    <source>
        <dbReference type="EMBL" id="SKA86723.1"/>
    </source>
</evidence>
<dbReference type="PANTHER" id="PTHR42924:SF3">
    <property type="entry name" value="POLYMERASE_HISTIDINOL PHOSPHATASE N-TERMINAL DOMAIN-CONTAINING PROTEIN"/>
    <property type="match status" value="1"/>
</dbReference>
<evidence type="ECO:0000259" key="1">
    <source>
        <dbReference type="SMART" id="SM00481"/>
    </source>
</evidence>
<organism evidence="2 3">
    <name type="scientific">Caloramator quimbayensis</name>
    <dbReference type="NCBI Taxonomy" id="1147123"/>
    <lineage>
        <taxon>Bacteria</taxon>
        <taxon>Bacillati</taxon>
        <taxon>Bacillota</taxon>
        <taxon>Clostridia</taxon>
        <taxon>Eubacteriales</taxon>
        <taxon>Clostridiaceae</taxon>
        <taxon>Caloramator</taxon>
    </lineage>
</organism>
<dbReference type="EMBL" id="FUYH01000007">
    <property type="protein sequence ID" value="SKA86723.1"/>
    <property type="molecule type" value="Genomic_DNA"/>
</dbReference>
<keyword evidence="3" id="KW-1185">Reference proteome</keyword>
<dbReference type="RefSeq" id="WP_078696268.1">
    <property type="nucleotide sequence ID" value="NZ_FUYH01000007.1"/>
</dbReference>
<dbReference type="PANTHER" id="PTHR42924">
    <property type="entry name" value="EXONUCLEASE"/>
    <property type="match status" value="1"/>
</dbReference>
<dbReference type="Pfam" id="PF02811">
    <property type="entry name" value="PHP"/>
    <property type="match status" value="1"/>
</dbReference>
<reference evidence="3" key="1">
    <citation type="submission" date="2017-02" db="EMBL/GenBank/DDBJ databases">
        <authorList>
            <person name="Varghese N."/>
            <person name="Submissions S."/>
        </authorList>
    </citation>
    <scope>NUCLEOTIDE SEQUENCE [LARGE SCALE GENOMIC DNA]</scope>
    <source>
        <strain evidence="3">USBA 833</strain>
    </source>
</reference>
<dbReference type="InterPro" id="IPR052018">
    <property type="entry name" value="PHP_domain"/>
</dbReference>
<dbReference type="Gene3D" id="1.10.150.650">
    <property type="match status" value="1"/>
</dbReference>
<dbReference type="GO" id="GO:0004534">
    <property type="term" value="F:5'-3' RNA exonuclease activity"/>
    <property type="evidence" value="ECO:0007669"/>
    <property type="project" value="TreeGrafter"/>
</dbReference>
<feature type="domain" description="Polymerase/histidinol phosphatase N-terminal" evidence="1">
    <location>
        <begin position="4"/>
        <end position="69"/>
    </location>
</feature>
<dbReference type="AlphaFoldDB" id="A0A1T4XB40"/>
<dbReference type="SUPFAM" id="SSF89550">
    <property type="entry name" value="PHP domain-like"/>
    <property type="match status" value="1"/>
</dbReference>